<reference evidence="2 3" key="1">
    <citation type="journal article" date="2019" name="Nat. Ecol. Evol.">
        <title>Megaphylogeny resolves global patterns of mushroom evolution.</title>
        <authorList>
            <person name="Varga T."/>
            <person name="Krizsan K."/>
            <person name="Foldi C."/>
            <person name="Dima B."/>
            <person name="Sanchez-Garcia M."/>
            <person name="Sanchez-Ramirez S."/>
            <person name="Szollosi G.J."/>
            <person name="Szarkandi J.G."/>
            <person name="Papp V."/>
            <person name="Albert L."/>
            <person name="Andreopoulos W."/>
            <person name="Angelini C."/>
            <person name="Antonin V."/>
            <person name="Barry K.W."/>
            <person name="Bougher N.L."/>
            <person name="Buchanan P."/>
            <person name="Buyck B."/>
            <person name="Bense V."/>
            <person name="Catcheside P."/>
            <person name="Chovatia M."/>
            <person name="Cooper J."/>
            <person name="Damon W."/>
            <person name="Desjardin D."/>
            <person name="Finy P."/>
            <person name="Geml J."/>
            <person name="Haridas S."/>
            <person name="Hughes K."/>
            <person name="Justo A."/>
            <person name="Karasinski D."/>
            <person name="Kautmanova I."/>
            <person name="Kiss B."/>
            <person name="Kocsube S."/>
            <person name="Kotiranta H."/>
            <person name="LaButti K.M."/>
            <person name="Lechner B.E."/>
            <person name="Liimatainen K."/>
            <person name="Lipzen A."/>
            <person name="Lukacs Z."/>
            <person name="Mihaltcheva S."/>
            <person name="Morgado L.N."/>
            <person name="Niskanen T."/>
            <person name="Noordeloos M.E."/>
            <person name="Ohm R.A."/>
            <person name="Ortiz-Santana B."/>
            <person name="Ovrebo C."/>
            <person name="Racz N."/>
            <person name="Riley R."/>
            <person name="Savchenko A."/>
            <person name="Shiryaev A."/>
            <person name="Soop K."/>
            <person name="Spirin V."/>
            <person name="Szebenyi C."/>
            <person name="Tomsovsky M."/>
            <person name="Tulloss R.E."/>
            <person name="Uehling J."/>
            <person name="Grigoriev I.V."/>
            <person name="Vagvolgyi C."/>
            <person name="Papp T."/>
            <person name="Martin F.M."/>
            <person name="Miettinen O."/>
            <person name="Hibbett D.S."/>
            <person name="Nagy L.G."/>
        </authorList>
    </citation>
    <scope>NUCLEOTIDE SEQUENCE [LARGE SCALE GENOMIC DNA]</scope>
    <source>
        <strain evidence="2 3">CBS 962.96</strain>
    </source>
</reference>
<accession>A0A4S8MCB0</accession>
<feature type="compositionally biased region" description="Basic and acidic residues" evidence="1">
    <location>
        <begin position="1"/>
        <end position="10"/>
    </location>
</feature>
<feature type="region of interest" description="Disordered" evidence="1">
    <location>
        <begin position="1"/>
        <end position="50"/>
    </location>
</feature>
<protein>
    <submittedName>
        <fullName evidence="2">Uncharacterized protein</fullName>
    </submittedName>
</protein>
<dbReference type="Gene3D" id="3.30.420.10">
    <property type="entry name" value="Ribonuclease H-like superfamily/Ribonuclease H"/>
    <property type="match status" value="1"/>
</dbReference>
<name>A0A4S8MCB0_DENBC</name>
<evidence type="ECO:0000313" key="2">
    <source>
        <dbReference type="EMBL" id="THU99613.1"/>
    </source>
</evidence>
<sequence>MVSDNEYKSDDDSESLIQDIPGFSAAVEGAIPTDSESTTAHPPLPDNFGIRDSVPQKRRKLEVSVLETRARQREARQKEWSDALDAIKRLNRSRKTEFQAGRHSLQDFRARAIESTLVLVVKRNEKFVPASRDAAAAHGFAREWGSRAVRKWVRVWIEKRELPASDLGSHAKVFSLFSDPVIRAEIRSFLCSNKWSMDPKKLAKFLNEEMLPKAAKEYMKDIDSEMARGLKKYIEQTLFPRIQLKVKGGISTETCRRLMANDGKKKSWVLDGEQPIWHKGPGRGLHYSGVICSTHGHLEAAGEILEYGKNYDGYWNGELFIKQLKEKIIPVFEEFHPGKKALFLIDNSQGHSAYATDALLTNRMNFNPGGKQARLHDTWFMKGDKKVNQSMVFDLNPAEPYHKYANQPKGMKVYLRDHCDYTFDTLKVNLPHVMKSVDIKTIRRWELRTRRWISAYRDGLGAKDAQLRVRQFSSRKYKSHRRVPETLASQFDS</sequence>
<gene>
    <name evidence="2" type="ORF">K435DRAFT_938387</name>
</gene>
<evidence type="ECO:0000256" key="1">
    <source>
        <dbReference type="SAM" id="MobiDB-lite"/>
    </source>
</evidence>
<dbReference type="Proteomes" id="UP000297245">
    <property type="component" value="Unassembled WGS sequence"/>
</dbReference>
<dbReference type="OrthoDB" id="3218065at2759"/>
<dbReference type="InterPro" id="IPR036397">
    <property type="entry name" value="RNaseH_sf"/>
</dbReference>
<dbReference type="EMBL" id="ML179116">
    <property type="protein sequence ID" value="THU99613.1"/>
    <property type="molecule type" value="Genomic_DNA"/>
</dbReference>
<dbReference type="AlphaFoldDB" id="A0A4S8MCB0"/>
<evidence type="ECO:0000313" key="3">
    <source>
        <dbReference type="Proteomes" id="UP000297245"/>
    </source>
</evidence>
<dbReference type="PANTHER" id="PTHR35871:SF1">
    <property type="entry name" value="CXC1-LIKE CYSTEINE CLUSTER ASSOCIATED WITH KDZ TRANSPOSASES DOMAIN-CONTAINING PROTEIN"/>
    <property type="match status" value="1"/>
</dbReference>
<proteinExistence type="predicted"/>
<dbReference type="GO" id="GO:0003676">
    <property type="term" value="F:nucleic acid binding"/>
    <property type="evidence" value="ECO:0007669"/>
    <property type="project" value="InterPro"/>
</dbReference>
<keyword evidence="3" id="KW-1185">Reference proteome</keyword>
<dbReference type="PANTHER" id="PTHR35871">
    <property type="entry name" value="EXPRESSED PROTEIN"/>
    <property type="match status" value="1"/>
</dbReference>
<organism evidence="2 3">
    <name type="scientific">Dendrothele bispora (strain CBS 962.96)</name>
    <dbReference type="NCBI Taxonomy" id="1314807"/>
    <lineage>
        <taxon>Eukaryota</taxon>
        <taxon>Fungi</taxon>
        <taxon>Dikarya</taxon>
        <taxon>Basidiomycota</taxon>
        <taxon>Agaricomycotina</taxon>
        <taxon>Agaricomycetes</taxon>
        <taxon>Agaricomycetidae</taxon>
        <taxon>Agaricales</taxon>
        <taxon>Agaricales incertae sedis</taxon>
        <taxon>Dendrothele</taxon>
    </lineage>
</organism>